<dbReference type="Pfam" id="PF08238">
    <property type="entry name" value="Sel1"/>
    <property type="match status" value="11"/>
</dbReference>
<dbReference type="EMBL" id="LN890949">
    <property type="protein sequence ID" value="CUS15192.1"/>
    <property type="molecule type" value="Genomic_DNA"/>
</dbReference>
<dbReference type="AlphaFoldDB" id="A0A292Q5W5"/>
<dbReference type="SMART" id="SM00671">
    <property type="entry name" value="SEL1"/>
    <property type="match status" value="9"/>
</dbReference>
<comment type="similarity">
    <text evidence="1">Belongs to the sel-1 family.</text>
</comment>
<feature type="chain" id="PRO_5012674389" evidence="4">
    <location>
        <begin position="23"/>
        <end position="914"/>
    </location>
</feature>
<dbReference type="InterPro" id="IPR011990">
    <property type="entry name" value="TPR-like_helical_dom_sf"/>
</dbReference>
<dbReference type="Proteomes" id="UP001412239">
    <property type="component" value="Unassembled WGS sequence"/>
</dbReference>
<accession>A0A292Q5W5</accession>
<organism evidence="5 6">
    <name type="scientific">Tuber aestivum</name>
    <name type="common">summer truffle</name>
    <dbReference type="NCBI Taxonomy" id="59557"/>
    <lineage>
        <taxon>Eukaryota</taxon>
        <taxon>Fungi</taxon>
        <taxon>Dikarya</taxon>
        <taxon>Ascomycota</taxon>
        <taxon>Pezizomycotina</taxon>
        <taxon>Pezizomycetes</taxon>
        <taxon>Pezizales</taxon>
        <taxon>Tuberaceae</taxon>
        <taxon>Tuber</taxon>
    </lineage>
</organism>
<name>A0A292Q5W5_9PEZI</name>
<dbReference type="PANTHER" id="PTHR11102:SF147">
    <property type="entry name" value="SEL1L ADAPTOR SUBUNIT OF ERAD E3 UBIQUITIN LIGASE"/>
    <property type="match status" value="1"/>
</dbReference>
<dbReference type="PANTHER" id="PTHR11102">
    <property type="entry name" value="SEL-1-LIKE PROTEIN"/>
    <property type="match status" value="1"/>
</dbReference>
<evidence type="ECO:0000256" key="4">
    <source>
        <dbReference type="SAM" id="SignalP"/>
    </source>
</evidence>
<protein>
    <submittedName>
        <fullName evidence="5">Uncharacterized protein</fullName>
    </submittedName>
</protein>
<keyword evidence="3" id="KW-1133">Transmembrane helix</keyword>
<keyword evidence="6" id="KW-1185">Reference proteome</keyword>
<feature type="signal peptide" evidence="4">
    <location>
        <begin position="1"/>
        <end position="22"/>
    </location>
</feature>
<dbReference type="SUPFAM" id="SSF81901">
    <property type="entry name" value="HCP-like"/>
    <property type="match status" value="3"/>
</dbReference>
<dbReference type="InterPro" id="IPR006597">
    <property type="entry name" value="Sel1-like"/>
</dbReference>
<dbReference type="GO" id="GO:0036503">
    <property type="term" value="P:ERAD pathway"/>
    <property type="evidence" value="ECO:0007669"/>
    <property type="project" value="TreeGrafter"/>
</dbReference>
<keyword evidence="3" id="KW-0812">Transmembrane</keyword>
<dbReference type="Gene3D" id="1.25.40.10">
    <property type="entry name" value="Tetratricopeptide repeat domain"/>
    <property type="match status" value="3"/>
</dbReference>
<feature type="region of interest" description="Disordered" evidence="2">
    <location>
        <begin position="28"/>
        <end position="82"/>
    </location>
</feature>
<feature type="compositionally biased region" description="Gly residues" evidence="2">
    <location>
        <begin position="878"/>
        <end position="914"/>
    </location>
</feature>
<dbReference type="GO" id="GO:0005789">
    <property type="term" value="C:endoplasmic reticulum membrane"/>
    <property type="evidence" value="ECO:0007669"/>
    <property type="project" value="TreeGrafter"/>
</dbReference>
<evidence type="ECO:0000256" key="1">
    <source>
        <dbReference type="ARBA" id="ARBA00038101"/>
    </source>
</evidence>
<feature type="compositionally biased region" description="Basic and acidic residues" evidence="2">
    <location>
        <begin position="55"/>
        <end position="65"/>
    </location>
</feature>
<feature type="compositionally biased region" description="Gly residues" evidence="2">
    <location>
        <begin position="113"/>
        <end position="124"/>
    </location>
</feature>
<keyword evidence="3" id="KW-0472">Membrane</keyword>
<evidence type="ECO:0000313" key="6">
    <source>
        <dbReference type="Proteomes" id="UP001412239"/>
    </source>
</evidence>
<evidence type="ECO:0000256" key="2">
    <source>
        <dbReference type="SAM" id="MobiDB-lite"/>
    </source>
</evidence>
<feature type="region of interest" description="Disordered" evidence="2">
    <location>
        <begin position="870"/>
        <end position="914"/>
    </location>
</feature>
<feature type="compositionally biased region" description="Polar residues" evidence="2">
    <location>
        <begin position="41"/>
        <end position="50"/>
    </location>
</feature>
<sequence>MKLDHLVTLGGALSLLAGNVAAAVGSSASLPKARGDPESSIVLQSQQRNSPGRLLGDRLNAKPPDDGTAVGGDSDDANEPSKQTAAALVNDALAILRTLDPNPSRSSRSTMREGGGGRGQVEGEGPDGLLGLIASCVKRAARVLLLYTPSTLEEPVDGGRKVMVLGKKLAAAVEKLETAGRVLRSPDAIYLLAQMNFYGNWSYPRNYPVAFEKYKQLADLTGNSTAQSMVGFMYATGVGGAVERDQSKVGFLGGTWRLGEVAVLTALQALLYHTFAALNGETRSEMTAAFRHHTGIGTPRRCEEAAFYYKRVADKAMEYWRSGPPGGHALIKHSYRLADDEGGVYGEGASVVSSGMNAMRRGTTTDSAKDLDDILEYLDLLARKGDLSATFSLAKLYYEGSRNLPRDLGKAKTYFVNVARQYWSKEGKPISGGPPGLEKLAGRAAGYLGKMHLRGEGVAKNYAQAVKWFELGIENGDASSQNGLGFMYLRGYGVKVNRLKAAEFFQIATEQDLPQGQINLGKIFLEQNDIETAKRFFELAARHGTLEAYYFLAEIYNSGLGKERSCALATAYYKIVTERVEPLHSPLAWANEAYASGDKESAVIGYMMAAEQGYEAGQANVAFLLDQEKSKLDLKSLLNPKSRDPMDQELALIYWTRSAKQSNTDSLVKMGDYYLSGVGTEQDAAKAASCYTAASELQASAQALWNLGWMHENGIGVEQDFHLAKRYYDLALETNQEAYLPVTLSLFKLRLRSFWNTITGGNINAIGADPGINSLPVPPAVTYCATDPKPKKSLTLREFFKQWYEATPDEYADPDDIYAATATGGEIPGEEYYDAEYEGDLVESVIILALAAAVAILVYYRQQRQQQIARRQQQQGQQGQGQNNGEGMGGDGGGDGGPIQGMGGEGFGQWGVPH</sequence>
<evidence type="ECO:0000256" key="3">
    <source>
        <dbReference type="SAM" id="Phobius"/>
    </source>
</evidence>
<feature type="region of interest" description="Disordered" evidence="2">
    <location>
        <begin position="99"/>
        <end position="124"/>
    </location>
</feature>
<gene>
    <name evidence="5" type="ORF">GSTUAT00000659001</name>
</gene>
<reference evidence="5" key="1">
    <citation type="submission" date="2015-10" db="EMBL/GenBank/DDBJ databases">
        <authorList>
            <person name="Regsiter A."/>
            <person name="william w."/>
        </authorList>
    </citation>
    <scope>NUCLEOTIDE SEQUENCE</scope>
    <source>
        <strain evidence="5">Montdore</strain>
    </source>
</reference>
<feature type="transmembrane region" description="Helical" evidence="3">
    <location>
        <begin position="841"/>
        <end position="860"/>
    </location>
</feature>
<evidence type="ECO:0000313" key="5">
    <source>
        <dbReference type="EMBL" id="CUS15192.1"/>
    </source>
</evidence>
<proteinExistence type="inferred from homology"/>
<keyword evidence="4" id="KW-0732">Signal</keyword>
<dbReference type="InterPro" id="IPR050767">
    <property type="entry name" value="Sel1_AlgK"/>
</dbReference>